<dbReference type="InterPro" id="IPR043128">
    <property type="entry name" value="Rev_trsase/Diguanyl_cyclase"/>
</dbReference>
<evidence type="ECO:0000256" key="3">
    <source>
        <dbReference type="SAM" id="Coils"/>
    </source>
</evidence>
<dbReference type="SUPFAM" id="SSF55785">
    <property type="entry name" value="PYP-like sensor domain (PAS domain)"/>
    <property type="match status" value="1"/>
</dbReference>
<dbReference type="InterPro" id="IPR052155">
    <property type="entry name" value="Biofilm_reg_signaling"/>
</dbReference>
<dbReference type="InterPro" id="IPR000014">
    <property type="entry name" value="PAS"/>
</dbReference>
<dbReference type="InterPro" id="IPR029787">
    <property type="entry name" value="Nucleotide_cyclase"/>
</dbReference>
<dbReference type="PROSITE" id="PS50112">
    <property type="entry name" value="PAS"/>
    <property type="match status" value="1"/>
</dbReference>
<dbReference type="PANTHER" id="PTHR44757">
    <property type="entry name" value="DIGUANYLATE CYCLASE DGCP"/>
    <property type="match status" value="1"/>
</dbReference>
<dbReference type="EMBL" id="QEKQ01000010">
    <property type="protein sequence ID" value="PVY70074.1"/>
    <property type="molecule type" value="Genomic_DNA"/>
</dbReference>
<name>A0A2U1CTP5_9GAMM</name>
<protein>
    <submittedName>
        <fullName evidence="6">PAS domain S-box-containing protein/diguanylate cyclase (GGDEF)-like protein</fullName>
    </submittedName>
</protein>
<keyword evidence="2" id="KW-0418">Kinase</keyword>
<accession>A0A2U1CTP5</accession>
<evidence type="ECO:0000259" key="4">
    <source>
        <dbReference type="PROSITE" id="PS50112"/>
    </source>
</evidence>
<evidence type="ECO:0000256" key="1">
    <source>
        <dbReference type="ARBA" id="ARBA00001946"/>
    </source>
</evidence>
<evidence type="ECO:0000313" key="7">
    <source>
        <dbReference type="Proteomes" id="UP000245887"/>
    </source>
</evidence>
<keyword evidence="2" id="KW-0808">Transferase</keyword>
<comment type="caution">
    <text evidence="6">The sequence shown here is derived from an EMBL/GenBank/DDBJ whole genome shotgun (WGS) entry which is preliminary data.</text>
</comment>
<dbReference type="SMART" id="SM00091">
    <property type="entry name" value="PAS"/>
    <property type="match status" value="1"/>
</dbReference>
<dbReference type="FunFam" id="3.30.70.270:FF:000001">
    <property type="entry name" value="Diguanylate cyclase domain protein"/>
    <property type="match status" value="1"/>
</dbReference>
<dbReference type="InterPro" id="IPR000160">
    <property type="entry name" value="GGDEF_dom"/>
</dbReference>
<gene>
    <name evidence="6" type="ORF">C8D92_110105</name>
</gene>
<dbReference type="CDD" id="cd00130">
    <property type="entry name" value="PAS"/>
    <property type="match status" value="1"/>
</dbReference>
<evidence type="ECO:0000256" key="2">
    <source>
        <dbReference type="ARBA" id="ARBA00022777"/>
    </source>
</evidence>
<dbReference type="Pfam" id="PF00990">
    <property type="entry name" value="GGDEF"/>
    <property type="match status" value="1"/>
</dbReference>
<comment type="cofactor">
    <cofactor evidence="1">
        <name>Mg(2+)</name>
        <dbReference type="ChEBI" id="CHEBI:18420"/>
    </cofactor>
</comment>
<dbReference type="Gene3D" id="3.30.70.270">
    <property type="match status" value="1"/>
</dbReference>
<sequence>MGEADDADDEVIAELREKAARLETLETQLRALEQEREDLLDSKQRMSSELDQYQKRLTEWEWFFEHSVQMLCIAGLDGYFKRVNAAFADTLGYSKEELLSRPILDFVHPDDTAKTIRELEGLGVGRNSISFENHYRAGDGSWRRIAWHCPAVTDVTTKLFAVARDVTEDRRKEEAILYKASHDSLTGLHNRAAFEESLERAIAQQRRTRKGEVVLYLVDLDGFKAVNDQYGHMAGDHLLQVISERLRTIQRAADMVARVGGDEFVFLADGDTEATGICPYKPLAERIIGQVSEPIELNDGIVTVNCSVGISTLPGTADDASSLMVQADQAMYATKRSGKNGFRKFDPSLTR</sequence>
<feature type="domain" description="GGDEF" evidence="5">
    <location>
        <begin position="211"/>
        <end position="347"/>
    </location>
</feature>
<reference evidence="6 7" key="1">
    <citation type="submission" date="2018-04" db="EMBL/GenBank/DDBJ databases">
        <title>Genomic Encyclopedia of Type Strains, Phase IV (KMG-IV): sequencing the most valuable type-strain genomes for metagenomic binning, comparative biology and taxonomic classification.</title>
        <authorList>
            <person name="Goeker M."/>
        </authorList>
    </citation>
    <scope>NUCLEOTIDE SEQUENCE [LARGE SCALE GENOMIC DNA]</scope>
    <source>
        <strain evidence="6 7">DSM 28688</strain>
    </source>
</reference>
<proteinExistence type="predicted"/>
<dbReference type="AlphaFoldDB" id="A0A2U1CTP5"/>
<dbReference type="Pfam" id="PF08448">
    <property type="entry name" value="PAS_4"/>
    <property type="match status" value="1"/>
</dbReference>
<evidence type="ECO:0000259" key="5">
    <source>
        <dbReference type="PROSITE" id="PS50887"/>
    </source>
</evidence>
<dbReference type="InterPro" id="IPR013656">
    <property type="entry name" value="PAS_4"/>
</dbReference>
<dbReference type="OrthoDB" id="766410at2"/>
<keyword evidence="3" id="KW-0175">Coiled coil</keyword>
<dbReference type="SMART" id="SM00267">
    <property type="entry name" value="GGDEF"/>
    <property type="match status" value="1"/>
</dbReference>
<dbReference type="Gene3D" id="3.30.450.20">
    <property type="entry name" value="PAS domain"/>
    <property type="match status" value="1"/>
</dbReference>
<dbReference type="NCBIfam" id="TIGR00229">
    <property type="entry name" value="sensory_box"/>
    <property type="match status" value="1"/>
</dbReference>
<dbReference type="GO" id="GO:0016301">
    <property type="term" value="F:kinase activity"/>
    <property type="evidence" value="ECO:0007669"/>
    <property type="project" value="UniProtKB-KW"/>
</dbReference>
<dbReference type="NCBIfam" id="TIGR00254">
    <property type="entry name" value="GGDEF"/>
    <property type="match status" value="1"/>
</dbReference>
<dbReference type="SUPFAM" id="SSF55073">
    <property type="entry name" value="Nucleotide cyclase"/>
    <property type="match status" value="1"/>
</dbReference>
<dbReference type="InterPro" id="IPR035965">
    <property type="entry name" value="PAS-like_dom_sf"/>
</dbReference>
<evidence type="ECO:0000313" key="6">
    <source>
        <dbReference type="EMBL" id="PVY70074.1"/>
    </source>
</evidence>
<dbReference type="PANTHER" id="PTHR44757:SF2">
    <property type="entry name" value="BIOFILM ARCHITECTURE MAINTENANCE PROTEIN MBAA"/>
    <property type="match status" value="1"/>
</dbReference>
<feature type="coiled-coil region" evidence="3">
    <location>
        <begin position="12"/>
        <end position="56"/>
    </location>
</feature>
<dbReference type="Proteomes" id="UP000245887">
    <property type="component" value="Unassembled WGS sequence"/>
</dbReference>
<organism evidence="6 7">
    <name type="scientific">Tamilnaduibacter salinus</name>
    <dbReference type="NCBI Taxonomy" id="1484056"/>
    <lineage>
        <taxon>Bacteria</taxon>
        <taxon>Pseudomonadati</taxon>
        <taxon>Pseudomonadota</taxon>
        <taxon>Gammaproteobacteria</taxon>
        <taxon>Pseudomonadales</taxon>
        <taxon>Marinobacteraceae</taxon>
        <taxon>Tamilnaduibacter</taxon>
    </lineage>
</organism>
<feature type="domain" description="PAS" evidence="4">
    <location>
        <begin position="77"/>
        <end position="120"/>
    </location>
</feature>
<dbReference type="PROSITE" id="PS50887">
    <property type="entry name" value="GGDEF"/>
    <property type="match status" value="1"/>
</dbReference>
<dbReference type="CDD" id="cd01949">
    <property type="entry name" value="GGDEF"/>
    <property type="match status" value="1"/>
</dbReference>